<accession>A0ACC1CT96</accession>
<keyword evidence="2" id="KW-1185">Reference proteome</keyword>
<evidence type="ECO:0000313" key="1">
    <source>
        <dbReference type="EMBL" id="KAJ0174502.1"/>
    </source>
</evidence>
<name>A0ACC1CT96_9NEOP</name>
<sequence length="414" mass="47677">MEEEFDEDTNLQGNWSWDYLDSLDTSQYPFPNVLWHVKPAREIAIKTSMMLLVGVFGIFLNFIILLILFRNKWLWSSSNYLIGNLAFIDILTLLFCPWFMLVRDFYQNFVLKNFGCRFEGFLQASLLLGSVCAVMLVSYDRLAAATLAVDARITKKAAPKLIVGSWLLAATVSLPWTFKRDYIERQWLDHLETYCSEDVVIIGVYWHIILTLLVWVPLGLMVVTYAVILWRLEWSSRELSLRGGGQSVKRAKGKAMRITACVLSAAVICRIPYTALIYMRNNLPIAINAVEGNYANMWFAANYLMYMNCAINPLIYGFTNYRFRKAMDRTPGVSCFKFGNWCCIYSSRTKQILPDNKNTEKIFVIEDTPKSNKKLSKVFKNIMNHNKSCLEFTVKMDEITTKPTKVTPLKPDNS</sequence>
<comment type="caution">
    <text evidence="1">The sequence shown here is derived from an EMBL/GenBank/DDBJ whole genome shotgun (WGS) entry which is preliminary data.</text>
</comment>
<protein>
    <submittedName>
        <fullName evidence="1">Uncharacterized protein</fullName>
    </submittedName>
</protein>
<reference evidence="1 2" key="1">
    <citation type="journal article" date="2021" name="Front. Genet.">
        <title>Chromosome-Level Genome Assembly Reveals Significant Gene Expansion in the Toll and IMD Signaling Pathways of Dendrolimus kikuchii.</title>
        <authorList>
            <person name="Zhou J."/>
            <person name="Wu P."/>
            <person name="Xiong Z."/>
            <person name="Liu N."/>
            <person name="Zhao N."/>
            <person name="Ji M."/>
            <person name="Qiu Y."/>
            <person name="Yang B."/>
        </authorList>
    </citation>
    <scope>NUCLEOTIDE SEQUENCE [LARGE SCALE GENOMIC DNA]</scope>
    <source>
        <strain evidence="1">Ann1</strain>
    </source>
</reference>
<dbReference type="EMBL" id="CM034403">
    <property type="protein sequence ID" value="KAJ0174502.1"/>
    <property type="molecule type" value="Genomic_DNA"/>
</dbReference>
<evidence type="ECO:0000313" key="2">
    <source>
        <dbReference type="Proteomes" id="UP000824533"/>
    </source>
</evidence>
<proteinExistence type="predicted"/>
<gene>
    <name evidence="1" type="ORF">K1T71_009610</name>
</gene>
<dbReference type="Proteomes" id="UP000824533">
    <property type="component" value="Linkage Group LG17"/>
</dbReference>
<organism evidence="1 2">
    <name type="scientific">Dendrolimus kikuchii</name>
    <dbReference type="NCBI Taxonomy" id="765133"/>
    <lineage>
        <taxon>Eukaryota</taxon>
        <taxon>Metazoa</taxon>
        <taxon>Ecdysozoa</taxon>
        <taxon>Arthropoda</taxon>
        <taxon>Hexapoda</taxon>
        <taxon>Insecta</taxon>
        <taxon>Pterygota</taxon>
        <taxon>Neoptera</taxon>
        <taxon>Endopterygota</taxon>
        <taxon>Lepidoptera</taxon>
        <taxon>Glossata</taxon>
        <taxon>Ditrysia</taxon>
        <taxon>Bombycoidea</taxon>
        <taxon>Lasiocampidae</taxon>
        <taxon>Dendrolimus</taxon>
    </lineage>
</organism>